<evidence type="ECO:0000313" key="9">
    <source>
        <dbReference type="Proteomes" id="UP000094291"/>
    </source>
</evidence>
<dbReference type="Proteomes" id="UP000094291">
    <property type="component" value="Unassembled WGS sequence"/>
</dbReference>
<evidence type="ECO:0000256" key="1">
    <source>
        <dbReference type="ARBA" id="ARBA00007150"/>
    </source>
</evidence>
<protein>
    <recommendedName>
        <fullName evidence="7">Phosphatidylglycerol--prolipoprotein diacylglyceryl transferase</fullName>
        <ecNumber evidence="7">2.5.1.145</ecNumber>
    </recommendedName>
</protein>
<reference evidence="8 9" key="1">
    <citation type="submission" date="2016-08" db="EMBL/GenBank/DDBJ databases">
        <authorList>
            <person name="Seilhamer J.J."/>
        </authorList>
    </citation>
    <scope>NUCLEOTIDE SEQUENCE [LARGE SCALE GENOMIC DNA]</scope>
    <source>
        <strain evidence="8 9">PH27A</strain>
    </source>
</reference>
<dbReference type="InterPro" id="IPR001640">
    <property type="entry name" value="Lgt"/>
</dbReference>
<evidence type="ECO:0000313" key="8">
    <source>
        <dbReference type="EMBL" id="ODC02406.1"/>
    </source>
</evidence>
<comment type="function">
    <text evidence="7">Catalyzes the transfer of the diacylglyceryl group from phosphatidylglycerol to the sulfhydryl group of the N-terminal cysteine of a prolipoprotein, the first step in the formation of mature lipoproteins.</text>
</comment>
<evidence type="ECO:0000256" key="5">
    <source>
        <dbReference type="ARBA" id="ARBA00022989"/>
    </source>
</evidence>
<keyword evidence="3 7" id="KW-0808">Transferase</keyword>
<dbReference type="GO" id="GO:0042158">
    <property type="term" value="P:lipoprotein biosynthetic process"/>
    <property type="evidence" value="ECO:0007669"/>
    <property type="project" value="UniProtKB-UniRule"/>
</dbReference>
<organism evidence="8 9">
    <name type="scientific">Terasakiispira papahanaumokuakeensis</name>
    <dbReference type="NCBI Taxonomy" id="197479"/>
    <lineage>
        <taxon>Bacteria</taxon>
        <taxon>Pseudomonadati</taxon>
        <taxon>Pseudomonadota</taxon>
        <taxon>Gammaproteobacteria</taxon>
        <taxon>Oceanospirillales</taxon>
        <taxon>Terasakiispira</taxon>
    </lineage>
</organism>
<dbReference type="AlphaFoldDB" id="A0A1E2V6D1"/>
<name>A0A1E2V6D1_9GAMM</name>
<keyword evidence="4 7" id="KW-0812">Transmembrane</keyword>
<evidence type="ECO:0000256" key="6">
    <source>
        <dbReference type="ARBA" id="ARBA00023136"/>
    </source>
</evidence>
<dbReference type="STRING" id="197479.BFW38_01470"/>
<feature type="transmembrane region" description="Helical" evidence="7">
    <location>
        <begin position="226"/>
        <end position="251"/>
    </location>
</feature>
<dbReference type="HAMAP" id="MF_01147">
    <property type="entry name" value="Lgt"/>
    <property type="match status" value="1"/>
</dbReference>
<comment type="similarity">
    <text evidence="1 7">Belongs to the Lgt family.</text>
</comment>
<evidence type="ECO:0000256" key="2">
    <source>
        <dbReference type="ARBA" id="ARBA00022475"/>
    </source>
</evidence>
<accession>A0A1E2V6D1</accession>
<evidence type="ECO:0000256" key="4">
    <source>
        <dbReference type="ARBA" id="ARBA00022692"/>
    </source>
</evidence>
<sequence>MLQYPHIDPVAVSLGPLQVHWYGLMYLFGFTGAWWLARKRASRLGLTHEQVGDLVFYGALGVILGGRIGYAIFYHFDRVLAEPLWLFKVWEGGMSFHGGLIGVVLAMLLYARRHQLTLLALGDFIAPMVPIGLGLGRLGNFINGELWGRPTDLWVGMVFPGAGPLPRHPSQLYEFALEGVVLFTVLWLYSSKPRAQGRVAGLFLLGYGVFRTLVEFAREPDAQLGFIAMNWLTMGQLLSIPMMVIGIWLLLRPATMFKPGHAH</sequence>
<gene>
    <name evidence="7" type="primary">lgt</name>
    <name evidence="8" type="ORF">BFW38_01470</name>
</gene>
<dbReference type="EC" id="2.5.1.145" evidence="7"/>
<dbReference type="EMBL" id="MDTQ01000001">
    <property type="protein sequence ID" value="ODC02406.1"/>
    <property type="molecule type" value="Genomic_DNA"/>
</dbReference>
<comment type="caution">
    <text evidence="8">The sequence shown here is derived from an EMBL/GenBank/DDBJ whole genome shotgun (WGS) entry which is preliminary data.</text>
</comment>
<feature type="transmembrane region" description="Helical" evidence="7">
    <location>
        <begin position="197"/>
        <end position="214"/>
    </location>
</feature>
<feature type="transmembrane region" description="Helical" evidence="7">
    <location>
        <begin position="118"/>
        <end position="138"/>
    </location>
</feature>
<proteinExistence type="inferred from homology"/>
<keyword evidence="6 7" id="KW-0472">Membrane</keyword>
<keyword evidence="9" id="KW-1185">Reference proteome</keyword>
<dbReference type="PANTHER" id="PTHR30589:SF0">
    <property type="entry name" value="PHOSPHATIDYLGLYCEROL--PROLIPOPROTEIN DIACYLGLYCERYL TRANSFERASE"/>
    <property type="match status" value="1"/>
</dbReference>
<dbReference type="PROSITE" id="PS01311">
    <property type="entry name" value="LGT"/>
    <property type="match status" value="1"/>
</dbReference>
<feature type="transmembrane region" description="Helical" evidence="7">
    <location>
        <begin position="172"/>
        <end position="190"/>
    </location>
</feature>
<comment type="subcellular location">
    <subcellularLocation>
        <location evidence="7">Cell membrane</location>
        <topology evidence="7">Multi-pass membrane protein</topology>
    </subcellularLocation>
</comment>
<comment type="catalytic activity">
    <reaction evidence="7">
        <text>L-cysteinyl-[prolipoprotein] + a 1,2-diacyl-sn-glycero-3-phospho-(1'-sn-glycerol) = an S-1,2-diacyl-sn-glyceryl-L-cysteinyl-[prolipoprotein] + sn-glycerol 1-phosphate + H(+)</text>
        <dbReference type="Rhea" id="RHEA:56712"/>
        <dbReference type="Rhea" id="RHEA-COMP:14679"/>
        <dbReference type="Rhea" id="RHEA-COMP:14680"/>
        <dbReference type="ChEBI" id="CHEBI:15378"/>
        <dbReference type="ChEBI" id="CHEBI:29950"/>
        <dbReference type="ChEBI" id="CHEBI:57685"/>
        <dbReference type="ChEBI" id="CHEBI:64716"/>
        <dbReference type="ChEBI" id="CHEBI:140658"/>
        <dbReference type="EC" id="2.5.1.145"/>
    </reaction>
</comment>
<keyword evidence="5 7" id="KW-1133">Transmembrane helix</keyword>
<dbReference type="RefSeq" id="WP_068996791.1">
    <property type="nucleotide sequence ID" value="NZ_MDTQ01000001.1"/>
</dbReference>
<keyword evidence="2 7" id="KW-1003">Cell membrane</keyword>
<feature type="transmembrane region" description="Helical" evidence="7">
    <location>
        <begin position="94"/>
        <end position="111"/>
    </location>
</feature>
<dbReference type="NCBIfam" id="TIGR00544">
    <property type="entry name" value="lgt"/>
    <property type="match status" value="1"/>
</dbReference>
<comment type="pathway">
    <text evidence="7">Protein modification; lipoprotein biosynthesis (diacylglyceryl transfer).</text>
</comment>
<feature type="transmembrane region" description="Helical" evidence="7">
    <location>
        <begin position="20"/>
        <end position="38"/>
    </location>
</feature>
<dbReference type="PANTHER" id="PTHR30589">
    <property type="entry name" value="PROLIPOPROTEIN DIACYLGLYCERYL TRANSFERASE"/>
    <property type="match status" value="1"/>
</dbReference>
<keyword evidence="8" id="KW-0449">Lipoprotein</keyword>
<evidence type="ECO:0000256" key="7">
    <source>
        <dbReference type="HAMAP-Rule" id="MF_01147"/>
    </source>
</evidence>
<dbReference type="Pfam" id="PF01790">
    <property type="entry name" value="LGT"/>
    <property type="match status" value="1"/>
</dbReference>
<feature type="transmembrane region" description="Helical" evidence="7">
    <location>
        <begin position="54"/>
        <end position="74"/>
    </location>
</feature>
<evidence type="ECO:0000256" key="3">
    <source>
        <dbReference type="ARBA" id="ARBA00022679"/>
    </source>
</evidence>
<feature type="binding site" evidence="7">
    <location>
        <position position="137"/>
    </location>
    <ligand>
        <name>a 1,2-diacyl-sn-glycero-3-phospho-(1'-sn-glycerol)</name>
        <dbReference type="ChEBI" id="CHEBI:64716"/>
    </ligand>
</feature>
<dbReference type="GO" id="GO:0005886">
    <property type="term" value="C:plasma membrane"/>
    <property type="evidence" value="ECO:0007669"/>
    <property type="project" value="UniProtKB-SubCell"/>
</dbReference>
<dbReference type="OrthoDB" id="871140at2"/>
<dbReference type="GO" id="GO:0008961">
    <property type="term" value="F:phosphatidylglycerol-prolipoprotein diacylglyceryl transferase activity"/>
    <property type="evidence" value="ECO:0007669"/>
    <property type="project" value="UniProtKB-UniRule"/>
</dbReference>
<dbReference type="UniPathway" id="UPA00664"/>